<name>A0ABY7Y8I5_9XANT</name>
<reference evidence="3 7" key="1">
    <citation type="submission" date="2021-08" db="EMBL/GenBank/DDBJ databases">
        <title>Genome sequences of Xanthomonas cucurbitae isolates from 5 Midwestern US states.</title>
        <authorList>
            <person name="Hind S.R."/>
        </authorList>
    </citation>
    <scope>NUCLEOTIDE SEQUENCE [LARGE SCALE GENOMIC DNA]</scope>
    <source>
        <strain evidence="3 7">OH_261</strain>
    </source>
</reference>
<accession>A0ABY7Y8I5</accession>
<evidence type="ECO:0000313" key="6">
    <source>
        <dbReference type="EMBL" id="WDM72857.1"/>
    </source>
</evidence>
<evidence type="ECO:0000313" key="4">
    <source>
        <dbReference type="EMBL" id="WDM71122.1"/>
    </source>
</evidence>
<sequence length="99" mass="10350">MSSKHDDWSHRIAAWSASGATPSAWCREHSVSLSSFTYWRGKLAASAAPAALPATLPLHITPAVPTTSVEIRLAGGISLSVAAGDPGWLARLLRELGAC</sequence>
<evidence type="ECO:0000313" key="2">
    <source>
        <dbReference type="EMBL" id="WDM70140.1"/>
    </source>
</evidence>
<dbReference type="EMBL" id="CP082214">
    <property type="protein sequence ID" value="WDM70164.1"/>
    <property type="molecule type" value="Genomic_DNA"/>
</dbReference>
<dbReference type="Proteomes" id="UP001214201">
    <property type="component" value="Chromosome"/>
</dbReference>
<proteinExistence type="predicted"/>
<evidence type="ECO:0000313" key="5">
    <source>
        <dbReference type="EMBL" id="WDM71491.1"/>
    </source>
</evidence>
<evidence type="ECO:0000313" key="3">
    <source>
        <dbReference type="EMBL" id="WDM70164.1"/>
    </source>
</evidence>
<dbReference type="EMBL" id="CP082214">
    <property type="protein sequence ID" value="WDM71491.1"/>
    <property type="molecule type" value="Genomic_DNA"/>
</dbReference>
<organism evidence="3 7">
    <name type="scientific">Xanthomonas cucurbitae</name>
    <dbReference type="NCBI Taxonomy" id="56453"/>
    <lineage>
        <taxon>Bacteria</taxon>
        <taxon>Pseudomonadati</taxon>
        <taxon>Pseudomonadota</taxon>
        <taxon>Gammaproteobacteria</taxon>
        <taxon>Lysobacterales</taxon>
        <taxon>Lysobacteraceae</taxon>
        <taxon>Xanthomonas</taxon>
    </lineage>
</organism>
<dbReference type="EMBL" id="CP082214">
    <property type="protein sequence ID" value="WDM70021.1"/>
    <property type="molecule type" value="Genomic_DNA"/>
</dbReference>
<evidence type="ECO:0000313" key="1">
    <source>
        <dbReference type="EMBL" id="WDM70021.1"/>
    </source>
</evidence>
<protein>
    <submittedName>
        <fullName evidence="3">IS66 family insertion sequence element accessory protein TnpB</fullName>
    </submittedName>
</protein>
<gene>
    <name evidence="6" type="ORF">K6978_06930</name>
    <name evidence="1" type="ORF">K6978_11130</name>
    <name evidence="2" type="ORF">K6978_11840</name>
    <name evidence="3" type="ORF">K6978_11985</name>
    <name evidence="4" type="ORF">K6978_17440</name>
    <name evidence="5" type="ORF">K6978_19565</name>
</gene>
<keyword evidence="7" id="KW-1185">Reference proteome</keyword>
<evidence type="ECO:0000313" key="7">
    <source>
        <dbReference type="Proteomes" id="UP001214201"/>
    </source>
</evidence>
<dbReference type="NCBIfam" id="NF047593">
    <property type="entry name" value="IS66_ISAeme5_TnpA"/>
    <property type="match status" value="1"/>
</dbReference>
<dbReference type="EMBL" id="CP082214">
    <property type="protein sequence ID" value="WDM72857.1"/>
    <property type="molecule type" value="Genomic_DNA"/>
</dbReference>
<dbReference type="EMBL" id="CP082214">
    <property type="protein sequence ID" value="WDM70140.1"/>
    <property type="molecule type" value="Genomic_DNA"/>
</dbReference>
<dbReference type="EMBL" id="CP082214">
    <property type="protein sequence ID" value="WDM71122.1"/>
    <property type="molecule type" value="Genomic_DNA"/>
</dbReference>
<dbReference type="RefSeq" id="WP_146090374.1">
    <property type="nucleotide sequence ID" value="NZ_CP033326.1"/>
</dbReference>